<comment type="caution">
    <text evidence="2">The sequence shown here is derived from an EMBL/GenBank/DDBJ whole genome shotgun (WGS) entry which is preliminary data.</text>
</comment>
<evidence type="ECO:0000256" key="1">
    <source>
        <dbReference type="SAM" id="MobiDB-lite"/>
    </source>
</evidence>
<evidence type="ECO:0000313" key="2">
    <source>
        <dbReference type="EMBL" id="KAK7678912.1"/>
    </source>
</evidence>
<dbReference type="AlphaFoldDB" id="A0AAW0FNP9"/>
<protein>
    <submittedName>
        <fullName evidence="2">Uncharacterized protein</fullName>
    </submittedName>
</protein>
<proteinExistence type="predicted"/>
<feature type="compositionally biased region" description="Basic and acidic residues" evidence="1">
    <location>
        <begin position="25"/>
        <end position="37"/>
    </location>
</feature>
<accession>A0AAW0FNP9</accession>
<organism evidence="2 3">
    <name type="scientific">Cerrena zonata</name>
    <dbReference type="NCBI Taxonomy" id="2478898"/>
    <lineage>
        <taxon>Eukaryota</taxon>
        <taxon>Fungi</taxon>
        <taxon>Dikarya</taxon>
        <taxon>Basidiomycota</taxon>
        <taxon>Agaricomycotina</taxon>
        <taxon>Agaricomycetes</taxon>
        <taxon>Polyporales</taxon>
        <taxon>Cerrenaceae</taxon>
        <taxon>Cerrena</taxon>
    </lineage>
</organism>
<name>A0AAW0FNP9_9APHY</name>
<dbReference type="Proteomes" id="UP001385951">
    <property type="component" value="Unassembled WGS sequence"/>
</dbReference>
<sequence>MQDARELVDEEENGPENESARKRKHDPELGKRPDRSLDISMAQRLLAKCRTEEQNRQYNNPPYGQLLCTCDTCTRHPPAVTPSCLCSGCQPGMSRRDMITAAKDFIRCVSADAAEVALARGIGVPLENEESVQGAMIREDQELVCRYLTELDSNLYINSVANPGGLYTPGMFVPTPVINMVIDNFFDLDTPHKFSVYLTGFQPFAES</sequence>
<feature type="region of interest" description="Disordered" evidence="1">
    <location>
        <begin position="1"/>
        <end position="37"/>
    </location>
</feature>
<reference evidence="2 3" key="1">
    <citation type="submission" date="2022-09" db="EMBL/GenBank/DDBJ databases">
        <authorList>
            <person name="Palmer J.M."/>
        </authorList>
    </citation>
    <scope>NUCLEOTIDE SEQUENCE [LARGE SCALE GENOMIC DNA]</scope>
    <source>
        <strain evidence="2 3">DSM 7382</strain>
    </source>
</reference>
<gene>
    <name evidence="2" type="ORF">QCA50_018052</name>
</gene>
<evidence type="ECO:0000313" key="3">
    <source>
        <dbReference type="Proteomes" id="UP001385951"/>
    </source>
</evidence>
<dbReference type="EMBL" id="JASBNA010000065">
    <property type="protein sequence ID" value="KAK7678912.1"/>
    <property type="molecule type" value="Genomic_DNA"/>
</dbReference>
<keyword evidence="3" id="KW-1185">Reference proteome</keyword>